<protein>
    <submittedName>
        <fullName evidence="2">Uncharacterized protein</fullName>
    </submittedName>
</protein>
<reference evidence="2" key="2">
    <citation type="submission" date="2021-02" db="EMBL/GenBank/DDBJ databases">
        <authorList>
            <person name="Kimball J.A."/>
            <person name="Haas M.W."/>
            <person name="Macchietto M."/>
            <person name="Kono T."/>
            <person name="Duquette J."/>
            <person name="Shao M."/>
        </authorList>
    </citation>
    <scope>NUCLEOTIDE SEQUENCE</scope>
    <source>
        <tissue evidence="2">Fresh leaf tissue</tissue>
    </source>
</reference>
<feature type="region of interest" description="Disordered" evidence="1">
    <location>
        <begin position="91"/>
        <end position="135"/>
    </location>
</feature>
<proteinExistence type="predicted"/>
<organism evidence="2 3">
    <name type="scientific">Zizania palustris</name>
    <name type="common">Northern wild rice</name>
    <dbReference type="NCBI Taxonomy" id="103762"/>
    <lineage>
        <taxon>Eukaryota</taxon>
        <taxon>Viridiplantae</taxon>
        <taxon>Streptophyta</taxon>
        <taxon>Embryophyta</taxon>
        <taxon>Tracheophyta</taxon>
        <taxon>Spermatophyta</taxon>
        <taxon>Magnoliopsida</taxon>
        <taxon>Liliopsida</taxon>
        <taxon>Poales</taxon>
        <taxon>Poaceae</taxon>
        <taxon>BOP clade</taxon>
        <taxon>Oryzoideae</taxon>
        <taxon>Oryzeae</taxon>
        <taxon>Zizaniinae</taxon>
        <taxon>Zizania</taxon>
    </lineage>
</organism>
<name>A0A8J5S0D2_ZIZPA</name>
<feature type="compositionally biased region" description="Low complexity" evidence="1">
    <location>
        <begin position="113"/>
        <end position="129"/>
    </location>
</feature>
<sequence>MRLLEAMDDLHYEALQDANGQRDTISFYRQSSEDLNRENGDLRRRIQQGHRLAAEAEELRRQNELLQQRVATNPQLRYQIEELKKDIEEIAPLSPRNKKPHRIPTVRPKRISRSAPPAGPSSSSTPTVSHEPVIEPVPRATIDVVYD</sequence>
<dbReference type="AlphaFoldDB" id="A0A8J5S0D2"/>
<feature type="compositionally biased region" description="Basic residues" evidence="1">
    <location>
        <begin position="96"/>
        <end position="112"/>
    </location>
</feature>
<keyword evidence="3" id="KW-1185">Reference proteome</keyword>
<gene>
    <name evidence="2" type="ORF">GUJ93_ZPchr0004g39381</name>
</gene>
<dbReference type="EMBL" id="JAAALK010000285">
    <property type="protein sequence ID" value="KAG8065780.1"/>
    <property type="molecule type" value="Genomic_DNA"/>
</dbReference>
<evidence type="ECO:0000256" key="1">
    <source>
        <dbReference type="SAM" id="MobiDB-lite"/>
    </source>
</evidence>
<evidence type="ECO:0000313" key="3">
    <source>
        <dbReference type="Proteomes" id="UP000729402"/>
    </source>
</evidence>
<evidence type="ECO:0000313" key="2">
    <source>
        <dbReference type="EMBL" id="KAG8065780.1"/>
    </source>
</evidence>
<dbReference type="Proteomes" id="UP000729402">
    <property type="component" value="Unassembled WGS sequence"/>
</dbReference>
<accession>A0A8J5S0D2</accession>
<reference evidence="2" key="1">
    <citation type="journal article" date="2021" name="bioRxiv">
        <title>Whole Genome Assembly and Annotation of Northern Wild Rice, Zizania palustris L., Supports a Whole Genome Duplication in the Zizania Genus.</title>
        <authorList>
            <person name="Haas M."/>
            <person name="Kono T."/>
            <person name="Macchietto M."/>
            <person name="Millas R."/>
            <person name="McGilp L."/>
            <person name="Shao M."/>
            <person name="Duquette J."/>
            <person name="Hirsch C.N."/>
            <person name="Kimball J."/>
        </authorList>
    </citation>
    <scope>NUCLEOTIDE SEQUENCE</scope>
    <source>
        <tissue evidence="2">Fresh leaf tissue</tissue>
    </source>
</reference>
<comment type="caution">
    <text evidence="2">The sequence shown here is derived from an EMBL/GenBank/DDBJ whole genome shotgun (WGS) entry which is preliminary data.</text>
</comment>